<proteinExistence type="inferred from homology"/>
<keyword evidence="2" id="KW-1277">Toxin-antitoxin system</keyword>
<dbReference type="InterPro" id="IPR051803">
    <property type="entry name" value="TA_system_RelE-like_toxin"/>
</dbReference>
<dbReference type="InterPro" id="IPR007712">
    <property type="entry name" value="RelE/ParE_toxin"/>
</dbReference>
<organism evidence="3 4">
    <name type="scientific">Aminobacter niigataensis</name>
    <dbReference type="NCBI Taxonomy" id="83265"/>
    <lineage>
        <taxon>Bacteria</taxon>
        <taxon>Pseudomonadati</taxon>
        <taxon>Pseudomonadota</taxon>
        <taxon>Alphaproteobacteria</taxon>
        <taxon>Hyphomicrobiales</taxon>
        <taxon>Phyllobacteriaceae</taxon>
        <taxon>Aminobacter</taxon>
    </lineage>
</organism>
<evidence type="ECO:0000256" key="1">
    <source>
        <dbReference type="ARBA" id="ARBA00006226"/>
    </source>
</evidence>
<dbReference type="EMBL" id="JACHOT010000001">
    <property type="protein sequence ID" value="MBB4648347.1"/>
    <property type="molecule type" value="Genomic_DNA"/>
</dbReference>
<reference evidence="3 4" key="1">
    <citation type="submission" date="2020-08" db="EMBL/GenBank/DDBJ databases">
        <title>Genomic Encyclopedia of Type Strains, Phase IV (KMG-IV): sequencing the most valuable type-strain genomes for metagenomic binning, comparative biology and taxonomic classification.</title>
        <authorList>
            <person name="Goeker M."/>
        </authorList>
    </citation>
    <scope>NUCLEOTIDE SEQUENCE [LARGE SCALE GENOMIC DNA]</scope>
    <source>
        <strain evidence="3 4">DSM 7050</strain>
    </source>
</reference>
<protein>
    <submittedName>
        <fullName evidence="3">Plasmid stabilization system protein ParE</fullName>
    </submittedName>
</protein>
<comment type="similarity">
    <text evidence="1">Belongs to the RelE toxin family.</text>
</comment>
<dbReference type="Proteomes" id="UP000539538">
    <property type="component" value="Unassembled WGS sequence"/>
</dbReference>
<evidence type="ECO:0000256" key="2">
    <source>
        <dbReference type="ARBA" id="ARBA00022649"/>
    </source>
</evidence>
<dbReference type="PANTHER" id="PTHR33755">
    <property type="entry name" value="TOXIN PARE1-RELATED"/>
    <property type="match status" value="1"/>
</dbReference>
<dbReference type="InterPro" id="IPR035093">
    <property type="entry name" value="RelE/ParE_toxin_dom_sf"/>
</dbReference>
<name>A0ABR6KUZ6_9HYPH</name>
<evidence type="ECO:0000313" key="4">
    <source>
        <dbReference type="Proteomes" id="UP000539538"/>
    </source>
</evidence>
<keyword evidence="4" id="KW-1185">Reference proteome</keyword>
<dbReference type="RefSeq" id="WP_183259893.1">
    <property type="nucleotide sequence ID" value="NZ_BAAAVZ010000008.1"/>
</dbReference>
<comment type="caution">
    <text evidence="3">The sequence shown here is derived from an EMBL/GenBank/DDBJ whole genome shotgun (WGS) entry which is preliminary data.</text>
</comment>
<evidence type="ECO:0000313" key="3">
    <source>
        <dbReference type="EMBL" id="MBB4648347.1"/>
    </source>
</evidence>
<gene>
    <name evidence="3" type="ORF">GGQ99_000069</name>
</gene>
<dbReference type="PANTHER" id="PTHR33755:SF6">
    <property type="entry name" value="PLASMID STABILIZATION SYSTEM PROTEIN"/>
    <property type="match status" value="1"/>
</dbReference>
<sequence>MQVVFAHAAETDLEAIVDHIAQDNPSRALSFVLELRESCVGLAELPFGYAVARRLSGSDIRRRVHGNYLIFYRVQDERIEVLRILHGAMDYERLFAADE</sequence>
<dbReference type="SUPFAM" id="SSF143011">
    <property type="entry name" value="RelE-like"/>
    <property type="match status" value="1"/>
</dbReference>
<dbReference type="Pfam" id="PF05016">
    <property type="entry name" value="ParE_toxin"/>
    <property type="match status" value="1"/>
</dbReference>
<dbReference type="Gene3D" id="3.30.2310.20">
    <property type="entry name" value="RelE-like"/>
    <property type="match status" value="1"/>
</dbReference>
<accession>A0ABR6KUZ6</accession>